<dbReference type="PROSITE" id="PS00041">
    <property type="entry name" value="HTH_ARAC_FAMILY_1"/>
    <property type="match status" value="1"/>
</dbReference>
<protein>
    <submittedName>
        <fullName evidence="5">AraC family transcriptional regulator</fullName>
    </submittedName>
</protein>
<dbReference type="InterPro" id="IPR018062">
    <property type="entry name" value="HTH_AraC-typ_CS"/>
</dbReference>
<sequence length="318" mass="35998">MSGITGSDSKTMNKNYKARIENVLRYIEANLNTRLTLADIAEVSHFSPYHFHRIFSGIMGETVNDFIARRRLERAVNQLVFKPDVPVTQVALDCGFSSSANFSRAVKLHFGYSPSELRNPDKAQSSKIGKLFSKYGKEFQPSDLYPSRITTDVINQTDFKDTAMKIEVRDLERKPLCTLASPRGYEPEGIYATWDKLIAWAGNHGIKPEEQQRFALAFDNPTVTPLDKCRYTASIVIAEGVAVNAPFELAEIPSGKYAVLHYKGPVEETINAQLSIYSDWLPDSGFEPDNYPLMERYLNDAREDGYVEMEIFVKLKEL</sequence>
<dbReference type="SMART" id="SM00871">
    <property type="entry name" value="AraC_E_bind"/>
    <property type="match status" value="1"/>
</dbReference>
<dbReference type="InterPro" id="IPR020449">
    <property type="entry name" value="Tscrpt_reg_AraC-type_HTH"/>
</dbReference>
<dbReference type="PANTHER" id="PTHR40055">
    <property type="entry name" value="TRANSCRIPTIONAL REGULATOR YGIV-RELATED"/>
    <property type="match status" value="1"/>
</dbReference>
<gene>
    <name evidence="5" type="ORF">SAMN04487963_2047</name>
</gene>
<feature type="domain" description="HTH araC/xylS-type" evidence="4">
    <location>
        <begin position="21"/>
        <end position="120"/>
    </location>
</feature>
<dbReference type="InterPro" id="IPR011256">
    <property type="entry name" value="Reg_factor_effector_dom_sf"/>
</dbReference>
<evidence type="ECO:0000313" key="6">
    <source>
        <dbReference type="Proteomes" id="UP000198519"/>
    </source>
</evidence>
<organism evidence="5 6">
    <name type="scientific">Marinobacter zhejiangensis</name>
    <dbReference type="NCBI Taxonomy" id="488535"/>
    <lineage>
        <taxon>Bacteria</taxon>
        <taxon>Pseudomonadati</taxon>
        <taxon>Pseudomonadota</taxon>
        <taxon>Gammaproteobacteria</taxon>
        <taxon>Pseudomonadales</taxon>
        <taxon>Marinobacteraceae</taxon>
        <taxon>Marinobacter</taxon>
    </lineage>
</organism>
<dbReference type="Gene3D" id="3.20.80.10">
    <property type="entry name" value="Regulatory factor, effector binding domain"/>
    <property type="match status" value="1"/>
</dbReference>
<dbReference type="SMART" id="SM00342">
    <property type="entry name" value="HTH_ARAC"/>
    <property type="match status" value="1"/>
</dbReference>
<dbReference type="PRINTS" id="PR00032">
    <property type="entry name" value="HTHARAC"/>
</dbReference>
<evidence type="ECO:0000256" key="1">
    <source>
        <dbReference type="ARBA" id="ARBA00023015"/>
    </source>
</evidence>
<evidence type="ECO:0000256" key="2">
    <source>
        <dbReference type="ARBA" id="ARBA00023125"/>
    </source>
</evidence>
<dbReference type="InterPro" id="IPR029442">
    <property type="entry name" value="GyrI-like"/>
</dbReference>
<dbReference type="PANTHER" id="PTHR40055:SF1">
    <property type="entry name" value="TRANSCRIPTIONAL REGULATOR YGIV-RELATED"/>
    <property type="match status" value="1"/>
</dbReference>
<dbReference type="Pfam" id="PF12833">
    <property type="entry name" value="HTH_18"/>
    <property type="match status" value="1"/>
</dbReference>
<keyword evidence="3" id="KW-0804">Transcription</keyword>
<dbReference type="InterPro" id="IPR010499">
    <property type="entry name" value="AraC_E-bd"/>
</dbReference>
<dbReference type="SUPFAM" id="SSF46689">
    <property type="entry name" value="Homeodomain-like"/>
    <property type="match status" value="2"/>
</dbReference>
<dbReference type="Proteomes" id="UP000198519">
    <property type="component" value="Unassembled WGS sequence"/>
</dbReference>
<dbReference type="EMBL" id="FOUE01000003">
    <property type="protein sequence ID" value="SFM32398.1"/>
    <property type="molecule type" value="Genomic_DNA"/>
</dbReference>
<dbReference type="InterPro" id="IPR050908">
    <property type="entry name" value="SmbC-like"/>
</dbReference>
<dbReference type="Pfam" id="PF06445">
    <property type="entry name" value="GyrI-like"/>
    <property type="match status" value="1"/>
</dbReference>
<evidence type="ECO:0000313" key="5">
    <source>
        <dbReference type="EMBL" id="SFM32398.1"/>
    </source>
</evidence>
<accession>A0A1I4PX61</accession>
<keyword evidence="1" id="KW-0805">Transcription regulation</keyword>
<evidence type="ECO:0000259" key="4">
    <source>
        <dbReference type="PROSITE" id="PS01124"/>
    </source>
</evidence>
<evidence type="ECO:0000256" key="3">
    <source>
        <dbReference type="ARBA" id="ARBA00023163"/>
    </source>
</evidence>
<dbReference type="InterPro" id="IPR018060">
    <property type="entry name" value="HTH_AraC"/>
</dbReference>
<dbReference type="GO" id="GO:0009893">
    <property type="term" value="P:positive regulation of metabolic process"/>
    <property type="evidence" value="ECO:0007669"/>
    <property type="project" value="UniProtKB-ARBA"/>
</dbReference>
<dbReference type="STRING" id="488535.SAMN04487963_2047"/>
<dbReference type="Gene3D" id="1.10.10.60">
    <property type="entry name" value="Homeodomain-like"/>
    <property type="match status" value="2"/>
</dbReference>
<dbReference type="InterPro" id="IPR009057">
    <property type="entry name" value="Homeodomain-like_sf"/>
</dbReference>
<name>A0A1I4PX61_9GAMM</name>
<dbReference type="GO" id="GO:0043565">
    <property type="term" value="F:sequence-specific DNA binding"/>
    <property type="evidence" value="ECO:0007669"/>
    <property type="project" value="InterPro"/>
</dbReference>
<keyword evidence="2" id="KW-0238">DNA-binding</keyword>
<reference evidence="6" key="1">
    <citation type="submission" date="2016-10" db="EMBL/GenBank/DDBJ databases">
        <authorList>
            <person name="Varghese N."/>
            <person name="Submissions S."/>
        </authorList>
    </citation>
    <scope>NUCLEOTIDE SEQUENCE [LARGE SCALE GENOMIC DNA]</scope>
    <source>
        <strain evidence="6">CGMCC 1.7061</strain>
    </source>
</reference>
<dbReference type="SUPFAM" id="SSF55136">
    <property type="entry name" value="Probable bacterial effector-binding domain"/>
    <property type="match status" value="1"/>
</dbReference>
<proteinExistence type="predicted"/>
<dbReference type="PROSITE" id="PS01124">
    <property type="entry name" value="HTH_ARAC_FAMILY_2"/>
    <property type="match status" value="1"/>
</dbReference>
<dbReference type="AlphaFoldDB" id="A0A1I4PX61"/>
<keyword evidence="6" id="KW-1185">Reference proteome</keyword>
<dbReference type="GO" id="GO:0003700">
    <property type="term" value="F:DNA-binding transcription factor activity"/>
    <property type="evidence" value="ECO:0007669"/>
    <property type="project" value="InterPro"/>
</dbReference>